<dbReference type="OrthoDB" id="8858565at2"/>
<evidence type="ECO:0008006" key="4">
    <source>
        <dbReference type="Google" id="ProtNLM"/>
    </source>
</evidence>
<feature type="compositionally biased region" description="Basic and acidic residues" evidence="1">
    <location>
        <begin position="1"/>
        <end position="20"/>
    </location>
</feature>
<keyword evidence="3" id="KW-1185">Reference proteome</keyword>
<accession>A0A1B1N469</accession>
<dbReference type="AlphaFoldDB" id="A0A1B1N469"/>
<reference evidence="2 3" key="1">
    <citation type="submission" date="2016-01" db="EMBL/GenBank/DDBJ databases">
        <title>Complete Genome Sequence of Paenibacillus yonginensis DCY84, a novel Plant Growth-Promoting Bacteria with Elicitation of Induced Systemic Resistance.</title>
        <authorList>
            <person name="Kim Y.J."/>
            <person name="Yang D.C."/>
            <person name="Sukweenadhi J."/>
        </authorList>
    </citation>
    <scope>NUCLEOTIDE SEQUENCE [LARGE SCALE GENOMIC DNA]</scope>
    <source>
        <strain evidence="2 3">DCY84</strain>
    </source>
</reference>
<evidence type="ECO:0000313" key="3">
    <source>
        <dbReference type="Proteomes" id="UP000092573"/>
    </source>
</evidence>
<protein>
    <recommendedName>
        <fullName evidence="4">DUF2188 domain-containing protein</fullName>
    </recommendedName>
</protein>
<dbReference type="Proteomes" id="UP000092573">
    <property type="component" value="Chromosome"/>
</dbReference>
<feature type="region of interest" description="Disordered" evidence="1">
    <location>
        <begin position="1"/>
        <end position="32"/>
    </location>
</feature>
<organism evidence="2 3">
    <name type="scientific">Paenibacillus yonginensis</name>
    <dbReference type="NCBI Taxonomy" id="1462996"/>
    <lineage>
        <taxon>Bacteria</taxon>
        <taxon>Bacillati</taxon>
        <taxon>Bacillota</taxon>
        <taxon>Bacilli</taxon>
        <taxon>Bacillales</taxon>
        <taxon>Paenibacillaceae</taxon>
        <taxon>Paenibacillus</taxon>
    </lineage>
</organism>
<name>A0A1B1N469_9BACL</name>
<dbReference type="Pfam" id="PF09954">
    <property type="entry name" value="DUF2188"/>
    <property type="match status" value="1"/>
</dbReference>
<gene>
    <name evidence="2" type="ORF">AWM70_17905</name>
</gene>
<dbReference type="RefSeq" id="WP_068698662.1">
    <property type="nucleotide sequence ID" value="NZ_CP014167.1"/>
</dbReference>
<sequence length="89" mass="10228">MADQRQNHNDREDYFEERAGTDNARYHAVPHDEGGWAVKKEGEDRPVFTTNSKSEAADEAKKRAEEAGTMAILHNEHGRIEDQLNYQDK</sequence>
<evidence type="ECO:0000313" key="2">
    <source>
        <dbReference type="EMBL" id="ANS76223.1"/>
    </source>
</evidence>
<dbReference type="KEGG" id="pyg:AWM70_17905"/>
<evidence type="ECO:0000256" key="1">
    <source>
        <dbReference type="SAM" id="MobiDB-lite"/>
    </source>
</evidence>
<dbReference type="InterPro" id="IPR018691">
    <property type="entry name" value="DUF2188"/>
</dbReference>
<proteinExistence type="predicted"/>
<dbReference type="EMBL" id="CP014167">
    <property type="protein sequence ID" value="ANS76223.1"/>
    <property type="molecule type" value="Genomic_DNA"/>
</dbReference>